<organism evidence="1">
    <name type="scientific">bioreactor metagenome</name>
    <dbReference type="NCBI Taxonomy" id="1076179"/>
    <lineage>
        <taxon>unclassified sequences</taxon>
        <taxon>metagenomes</taxon>
        <taxon>ecological metagenomes</taxon>
    </lineage>
</organism>
<dbReference type="EMBL" id="VSSQ01075608">
    <property type="protein sequence ID" value="MPN26168.1"/>
    <property type="molecule type" value="Genomic_DNA"/>
</dbReference>
<dbReference type="AlphaFoldDB" id="A0A645GGV8"/>
<protein>
    <submittedName>
        <fullName evidence="1">Uncharacterized protein</fullName>
    </submittedName>
</protein>
<accession>A0A645GGV8</accession>
<evidence type="ECO:0000313" key="1">
    <source>
        <dbReference type="EMBL" id="MPN26168.1"/>
    </source>
</evidence>
<reference evidence="1" key="1">
    <citation type="submission" date="2019-08" db="EMBL/GenBank/DDBJ databases">
        <authorList>
            <person name="Kucharzyk K."/>
            <person name="Murdoch R.W."/>
            <person name="Higgins S."/>
            <person name="Loffler F."/>
        </authorList>
    </citation>
    <scope>NUCLEOTIDE SEQUENCE</scope>
</reference>
<proteinExistence type="predicted"/>
<comment type="caution">
    <text evidence="1">The sequence shown here is derived from an EMBL/GenBank/DDBJ whole genome shotgun (WGS) entry which is preliminary data.</text>
</comment>
<name>A0A645GGV8_9ZZZZ</name>
<gene>
    <name evidence="1" type="ORF">SDC9_173592</name>
</gene>
<sequence>MFYVNKKASENIKLSTYNLYNGLNDKISYVESKLEDASNLIKGSLIEVLKSIPILNIIVIKPLIQHNY</sequence>